<dbReference type="InterPro" id="IPR000742">
    <property type="entry name" value="EGF"/>
</dbReference>
<keyword evidence="4" id="KW-0106">Calcium</keyword>
<dbReference type="Proteomes" id="UP001174909">
    <property type="component" value="Unassembled WGS sequence"/>
</dbReference>
<dbReference type="Gene3D" id="2.10.25.10">
    <property type="entry name" value="Laminin"/>
    <property type="match status" value="2"/>
</dbReference>
<dbReference type="PROSITE" id="PS01186">
    <property type="entry name" value="EGF_2"/>
    <property type="match status" value="1"/>
</dbReference>
<dbReference type="PANTHER" id="PTHR24039:SF28">
    <property type="entry name" value="EGF-LIKE DOMAIN-CONTAINING PROTEIN"/>
    <property type="match status" value="1"/>
</dbReference>
<feature type="domain" description="EGF-like" evidence="8">
    <location>
        <begin position="350"/>
        <end position="379"/>
    </location>
</feature>
<name>A0AA35W0L5_GEOBA</name>
<feature type="disulfide bond" evidence="7">
    <location>
        <begin position="354"/>
        <end position="364"/>
    </location>
</feature>
<gene>
    <name evidence="10" type="ORF">GBAR_LOCUS438</name>
</gene>
<feature type="disulfide bond" evidence="7">
    <location>
        <begin position="316"/>
        <end position="326"/>
    </location>
</feature>
<sequence>MVMLSEPGAEYSSVLLSESPRSIPLVPGKTYKISCEGMEWRREREVVTVTSVGDGVSGVYVVSSGNMRILMLQLFTEDFVGEYVCMDESGEEFVINLSTGNPVLIPSREVIGLKRDIFRTSLPFFSVFGSGDPQPQPTDYSWYFNGDRIFVNGVQDSSVVDVDSLFSEVLCNMITLKQRIDSGVEGIYESVVNTTAGTTNISITLNTEAAPDPVISVIQKYSLATGGLTVVFNCSDRMADPIPTFSWGISDIGGSGSSVITSSSGNEGRESYLTIAEVVSAFSRVEISCESSNVVEDRTVSEVATQILTVFDTNVCETACHKNATCTVFIGSFDCTCNPGFSGDGLYCQEIDKCASTCHKNATCTNFAGCICNPGFNGDGLYCQ</sequence>
<evidence type="ECO:0000313" key="10">
    <source>
        <dbReference type="EMBL" id="CAI7990193.1"/>
    </source>
</evidence>
<dbReference type="CDD" id="cd00054">
    <property type="entry name" value="EGF_CA"/>
    <property type="match status" value="1"/>
</dbReference>
<keyword evidence="2" id="KW-0732">Signal</keyword>
<keyword evidence="6" id="KW-0325">Glycoprotein</keyword>
<evidence type="ECO:0000256" key="1">
    <source>
        <dbReference type="ARBA" id="ARBA00022536"/>
    </source>
</evidence>
<proteinExistence type="predicted"/>
<dbReference type="GO" id="GO:0005509">
    <property type="term" value="F:calcium ion binding"/>
    <property type="evidence" value="ECO:0007669"/>
    <property type="project" value="InterPro"/>
</dbReference>
<keyword evidence="11" id="KW-1185">Reference proteome</keyword>
<dbReference type="Pfam" id="PF12947">
    <property type="entry name" value="EGF_3"/>
    <property type="match status" value="1"/>
</dbReference>
<comment type="caution">
    <text evidence="7">Lacks conserved residue(s) required for the propagation of feature annotation.</text>
</comment>
<dbReference type="PROSITE" id="PS50026">
    <property type="entry name" value="EGF_3"/>
    <property type="match status" value="2"/>
</dbReference>
<reference evidence="10" key="1">
    <citation type="submission" date="2023-03" db="EMBL/GenBank/DDBJ databases">
        <authorList>
            <person name="Steffen K."/>
            <person name="Cardenas P."/>
        </authorList>
    </citation>
    <scope>NUCLEOTIDE SEQUENCE</scope>
</reference>
<keyword evidence="5 7" id="KW-1015">Disulfide bond</keyword>
<dbReference type="AlphaFoldDB" id="A0AA35W0L5"/>
<evidence type="ECO:0000256" key="7">
    <source>
        <dbReference type="PROSITE-ProRule" id="PRU00076"/>
    </source>
</evidence>
<evidence type="ECO:0000256" key="4">
    <source>
        <dbReference type="ARBA" id="ARBA00022837"/>
    </source>
</evidence>
<evidence type="ECO:0000256" key="5">
    <source>
        <dbReference type="ARBA" id="ARBA00023157"/>
    </source>
</evidence>
<feature type="domain" description="Ig-like" evidence="9">
    <location>
        <begin position="213"/>
        <end position="301"/>
    </location>
</feature>
<accession>A0AA35W0L5</accession>
<organism evidence="10 11">
    <name type="scientific">Geodia barretti</name>
    <name type="common">Barrett's horny sponge</name>
    <dbReference type="NCBI Taxonomy" id="519541"/>
    <lineage>
        <taxon>Eukaryota</taxon>
        <taxon>Metazoa</taxon>
        <taxon>Porifera</taxon>
        <taxon>Demospongiae</taxon>
        <taxon>Heteroscleromorpha</taxon>
        <taxon>Tetractinellida</taxon>
        <taxon>Astrophorina</taxon>
        <taxon>Geodiidae</taxon>
        <taxon>Geodia</taxon>
    </lineage>
</organism>
<keyword evidence="3" id="KW-0677">Repeat</keyword>
<feature type="domain" description="EGF-like" evidence="8">
    <location>
        <begin position="312"/>
        <end position="349"/>
    </location>
</feature>
<keyword evidence="1 7" id="KW-0245">EGF-like domain</keyword>
<comment type="caution">
    <text evidence="10">The sequence shown here is derived from an EMBL/GenBank/DDBJ whole genome shotgun (WGS) entry which is preliminary data.</text>
</comment>
<dbReference type="InterPro" id="IPR024731">
    <property type="entry name" value="NELL2-like_EGF"/>
</dbReference>
<dbReference type="PROSITE" id="PS50835">
    <property type="entry name" value="IG_LIKE"/>
    <property type="match status" value="1"/>
</dbReference>
<protein>
    <submittedName>
        <fullName evidence="10">Nidogen-1</fullName>
    </submittedName>
</protein>
<evidence type="ECO:0000256" key="3">
    <source>
        <dbReference type="ARBA" id="ARBA00022737"/>
    </source>
</evidence>
<evidence type="ECO:0000256" key="6">
    <source>
        <dbReference type="ARBA" id="ARBA00023180"/>
    </source>
</evidence>
<dbReference type="EMBL" id="CASHTH010000059">
    <property type="protein sequence ID" value="CAI7990193.1"/>
    <property type="molecule type" value="Genomic_DNA"/>
</dbReference>
<dbReference type="SMART" id="SM00179">
    <property type="entry name" value="EGF_CA"/>
    <property type="match status" value="2"/>
</dbReference>
<dbReference type="SMART" id="SM00181">
    <property type="entry name" value="EGF"/>
    <property type="match status" value="2"/>
</dbReference>
<dbReference type="PANTHER" id="PTHR24039">
    <property type="entry name" value="FIBRILLIN-RELATED"/>
    <property type="match status" value="1"/>
</dbReference>
<evidence type="ECO:0000259" key="9">
    <source>
        <dbReference type="PROSITE" id="PS50835"/>
    </source>
</evidence>
<feature type="non-terminal residue" evidence="10">
    <location>
        <position position="1"/>
    </location>
</feature>
<dbReference type="InterPro" id="IPR001881">
    <property type="entry name" value="EGF-like_Ca-bd_dom"/>
</dbReference>
<evidence type="ECO:0000259" key="8">
    <source>
        <dbReference type="PROSITE" id="PS50026"/>
    </source>
</evidence>
<dbReference type="InterPro" id="IPR007110">
    <property type="entry name" value="Ig-like_dom"/>
</dbReference>
<dbReference type="CDD" id="cd00053">
    <property type="entry name" value="EGF"/>
    <property type="match status" value="1"/>
</dbReference>
<evidence type="ECO:0000313" key="11">
    <source>
        <dbReference type="Proteomes" id="UP001174909"/>
    </source>
</evidence>
<evidence type="ECO:0000256" key="2">
    <source>
        <dbReference type="ARBA" id="ARBA00022729"/>
    </source>
</evidence>